<organism evidence="1 2">
    <name type="scientific">Pyropia yezoensis</name>
    <name type="common">Susabi-nori</name>
    <name type="synonym">Porphyra yezoensis</name>
    <dbReference type="NCBI Taxonomy" id="2788"/>
    <lineage>
        <taxon>Eukaryota</taxon>
        <taxon>Rhodophyta</taxon>
        <taxon>Bangiophyceae</taxon>
        <taxon>Bangiales</taxon>
        <taxon>Bangiaceae</taxon>
        <taxon>Pyropia</taxon>
    </lineage>
</organism>
<proteinExistence type="predicted"/>
<reference evidence="1" key="1">
    <citation type="submission" date="2019-11" db="EMBL/GenBank/DDBJ databases">
        <title>Nori genome reveals adaptations in red seaweeds to the harsh intertidal environment.</title>
        <authorList>
            <person name="Wang D."/>
            <person name="Mao Y."/>
        </authorList>
    </citation>
    <scope>NUCLEOTIDE SEQUENCE</scope>
    <source>
        <tissue evidence="1">Gametophyte</tissue>
    </source>
</reference>
<evidence type="ECO:0000313" key="2">
    <source>
        <dbReference type="Proteomes" id="UP000798662"/>
    </source>
</evidence>
<dbReference type="Proteomes" id="UP000798662">
    <property type="component" value="Chromosome 1"/>
</dbReference>
<protein>
    <submittedName>
        <fullName evidence="1">Uncharacterized protein</fullName>
    </submittedName>
</protein>
<accession>A0ACC3BWS7</accession>
<dbReference type="EMBL" id="CM020618">
    <property type="protein sequence ID" value="KAK1862489.1"/>
    <property type="molecule type" value="Genomic_DNA"/>
</dbReference>
<sequence length="300" mass="32481">MDMARRPLLPLLSFTAVLAAAATAAILPAAAGRPVQMGMGGGGVKVEWDYSDGPKGPAHWGELHPSFKQCGVGKQQSPIDIPAWKQRQARGNSTMNDILAMPPSLTLVPHEGRINMATTCATFGRCGSLRWDDHTYFFTNLHFHQASEHRRGGDTLAMEAHLVMATHEAHPADGKAGGAAAKDEPRLAVVGVFLELGQANAVLDEVLDGLEAGTEVPVGDLWDNLLVPDSGYCAWRGSLTTPPCTEGVQWLMQTEPVRASRAQLARFAVDIHEGSDGVNRPVQPINNRDIQRHRPPHRYE</sequence>
<name>A0ACC3BWS7_PYRYE</name>
<keyword evidence="2" id="KW-1185">Reference proteome</keyword>
<comment type="caution">
    <text evidence="1">The sequence shown here is derived from an EMBL/GenBank/DDBJ whole genome shotgun (WGS) entry which is preliminary data.</text>
</comment>
<evidence type="ECO:0000313" key="1">
    <source>
        <dbReference type="EMBL" id="KAK1862489.1"/>
    </source>
</evidence>
<gene>
    <name evidence="1" type="ORF">I4F81_005057</name>
</gene>